<evidence type="ECO:0000313" key="3">
    <source>
        <dbReference type="EMBL" id="GJT98194.1"/>
    </source>
</evidence>
<feature type="domain" description="RRM" evidence="2">
    <location>
        <begin position="688"/>
        <end position="765"/>
    </location>
</feature>
<evidence type="ECO:0000256" key="1">
    <source>
        <dbReference type="PROSITE-ProRule" id="PRU00176"/>
    </source>
</evidence>
<keyword evidence="4" id="KW-1185">Reference proteome</keyword>
<protein>
    <submittedName>
        <fullName evidence="3">RNA-directed DNA polymerase, eukaryota</fullName>
    </submittedName>
</protein>
<keyword evidence="3" id="KW-0548">Nucleotidyltransferase</keyword>
<reference evidence="3" key="2">
    <citation type="submission" date="2022-01" db="EMBL/GenBank/DDBJ databases">
        <authorList>
            <person name="Yamashiro T."/>
            <person name="Shiraishi A."/>
            <person name="Satake H."/>
            <person name="Nakayama K."/>
        </authorList>
    </citation>
    <scope>NUCLEOTIDE SEQUENCE</scope>
</reference>
<dbReference type="PANTHER" id="PTHR33116">
    <property type="entry name" value="REVERSE TRANSCRIPTASE ZINC-BINDING DOMAIN-CONTAINING PROTEIN-RELATED-RELATED"/>
    <property type="match status" value="1"/>
</dbReference>
<dbReference type="EMBL" id="BQNB010020651">
    <property type="protein sequence ID" value="GJT98194.1"/>
    <property type="molecule type" value="Genomic_DNA"/>
</dbReference>
<dbReference type="CDD" id="cd00590">
    <property type="entry name" value="RRM_SF"/>
    <property type="match status" value="1"/>
</dbReference>
<dbReference type="SMART" id="SM00360">
    <property type="entry name" value="RRM"/>
    <property type="match status" value="1"/>
</dbReference>
<sequence>MNRSGSKLSKIDRILVSHHYISKWPLAQLVALPREYSDQCPLLLNSSSEDFGPSPFKLYNSWISQKDFNDIVTTFWSNTIIQPNCNPTISLESKFKNLKIAIKVRRCSISASSPGCFTDLRTKLNNLDDKAEVNPLNPTEVEEGINILKDLRDLESITIKDLKQKSKIQWLREAKFYHGFINNRQKKARISVDFEKAFDSVRWDFLDIILRNFGFGIKWRGWIQGCLSSAMGSILVNGSPTAEFKVPHGVSAFDDSLTLSHLFYADDAVTLSVGGRLTLIKSVLTSLPLYHMSLYKAPLGVLRDLESLRRKFFNGADINEKRFSMISWNKILASKQKGGLGVSSFFALNRSLLFKWVWRFLSQDASLWHRLIAVLYGNRSPFVHTGSVSSLSPWNCILKELNSLSAKGINLLALLKKKVGNGANTLFWEDCWINDVPLSRSFPRLYALELKKGITVADKLIDASFVASFRRNPRGGVEEEQLHHLVELVGSISLSPSNDRWAWLLGSSGEFSVHSARTFIDDILLPFVGDVTRWVKVVPIKVNILAWKVCLDKLPTRLNLSLRGIDIPSIICPNCGLAGESCSHLFYSCNLARTLWRKIARWWEIDIPDFSCYEEWIAWFKTTRFSKAQKEMLEGVFYVMWWMIWKFRNQVLFGSSHPRMELLFDDILEIREMGFYRTKEDDVAKIYTSIYVTNFPESTNAKELFHACNAYGHVVDSFIPNKRAKNGKRFEFVRFINVFDIQRLVGNLETVWINRHKLQANVARFKRSEAKSSQSEGKMTGGNKINKMGTINSVKVPSQSARTSGPSFASVLQDSVQPRPYISPSPAMVLDDSCIVERVLEKFVMGEVKSFSSIPNLHSILLKEGFQNVNLTYMGGLWVMMELESIKIKKKWQHVGVSSWFHRVCNAQPDFVANERIVWVDIEGVPLYAWSRKTFMKICSKLGEMLELEESSDDFFARKRICIKTKLEDNILEKFKIIIRGKIFVIRAKELFVWSPVFNEVKEAKFATMDYNGM</sequence>
<dbReference type="InterPro" id="IPR026960">
    <property type="entry name" value="RVT-Znf"/>
</dbReference>
<dbReference type="InterPro" id="IPR000504">
    <property type="entry name" value="RRM_dom"/>
</dbReference>
<proteinExistence type="predicted"/>
<keyword evidence="3" id="KW-0695">RNA-directed DNA polymerase</keyword>
<dbReference type="GO" id="GO:0003964">
    <property type="term" value="F:RNA-directed DNA polymerase activity"/>
    <property type="evidence" value="ECO:0007669"/>
    <property type="project" value="UniProtKB-KW"/>
</dbReference>
<reference evidence="3" key="1">
    <citation type="journal article" date="2022" name="Int. J. Mol. Sci.">
        <title>Draft Genome of Tanacetum Coccineum: Genomic Comparison of Closely Related Tanacetum-Family Plants.</title>
        <authorList>
            <person name="Yamashiro T."/>
            <person name="Shiraishi A."/>
            <person name="Nakayama K."/>
            <person name="Satake H."/>
        </authorList>
    </citation>
    <scope>NUCLEOTIDE SEQUENCE</scope>
</reference>
<dbReference type="PANTHER" id="PTHR33116:SF77">
    <property type="entry name" value="RNA-DIRECTED DNA POLYMERASE"/>
    <property type="match status" value="1"/>
</dbReference>
<dbReference type="InterPro" id="IPR012677">
    <property type="entry name" value="Nucleotide-bd_a/b_plait_sf"/>
</dbReference>
<name>A0ABQ5IET7_9ASTR</name>
<dbReference type="Gene3D" id="3.30.70.330">
    <property type="match status" value="1"/>
</dbReference>
<accession>A0ABQ5IET7</accession>
<evidence type="ECO:0000313" key="4">
    <source>
        <dbReference type="Proteomes" id="UP001151760"/>
    </source>
</evidence>
<dbReference type="Proteomes" id="UP001151760">
    <property type="component" value="Unassembled WGS sequence"/>
</dbReference>
<evidence type="ECO:0000259" key="2">
    <source>
        <dbReference type="PROSITE" id="PS50102"/>
    </source>
</evidence>
<dbReference type="Pfam" id="PF13966">
    <property type="entry name" value="zf-RVT"/>
    <property type="match status" value="1"/>
</dbReference>
<dbReference type="InterPro" id="IPR035979">
    <property type="entry name" value="RBD_domain_sf"/>
</dbReference>
<keyword evidence="1" id="KW-0694">RNA-binding</keyword>
<dbReference type="Pfam" id="PF00076">
    <property type="entry name" value="RRM_1"/>
    <property type="match status" value="1"/>
</dbReference>
<gene>
    <name evidence="3" type="ORF">Tco_1093712</name>
</gene>
<dbReference type="PROSITE" id="PS50102">
    <property type="entry name" value="RRM"/>
    <property type="match status" value="1"/>
</dbReference>
<organism evidence="3 4">
    <name type="scientific">Tanacetum coccineum</name>
    <dbReference type="NCBI Taxonomy" id="301880"/>
    <lineage>
        <taxon>Eukaryota</taxon>
        <taxon>Viridiplantae</taxon>
        <taxon>Streptophyta</taxon>
        <taxon>Embryophyta</taxon>
        <taxon>Tracheophyta</taxon>
        <taxon>Spermatophyta</taxon>
        <taxon>Magnoliopsida</taxon>
        <taxon>eudicotyledons</taxon>
        <taxon>Gunneridae</taxon>
        <taxon>Pentapetalae</taxon>
        <taxon>asterids</taxon>
        <taxon>campanulids</taxon>
        <taxon>Asterales</taxon>
        <taxon>Asteraceae</taxon>
        <taxon>Asteroideae</taxon>
        <taxon>Anthemideae</taxon>
        <taxon>Anthemidinae</taxon>
        <taxon>Tanacetum</taxon>
    </lineage>
</organism>
<comment type="caution">
    <text evidence="3">The sequence shown here is derived from an EMBL/GenBank/DDBJ whole genome shotgun (WGS) entry which is preliminary data.</text>
</comment>
<dbReference type="SUPFAM" id="SSF54928">
    <property type="entry name" value="RNA-binding domain, RBD"/>
    <property type="match status" value="1"/>
</dbReference>
<keyword evidence="3" id="KW-0808">Transferase</keyword>